<gene>
    <name evidence="1" type="ORF">C9I89_08865</name>
</gene>
<evidence type="ECO:0008006" key="3">
    <source>
        <dbReference type="Google" id="ProtNLM"/>
    </source>
</evidence>
<dbReference type="RefSeq" id="WP_107283001.1">
    <property type="nucleotide sequence ID" value="NZ_PYMC01000005.1"/>
</dbReference>
<keyword evidence="2" id="KW-1185">Reference proteome</keyword>
<proteinExistence type="predicted"/>
<sequence length="234" mass="26101">MKQAIEFTKNDQTYLYVGPRRKSNTSYMIVVTKGSALIRLGKQEFLITQGTGFWIPFDCLHALTILPGSQFYKVEISTRVTASEKNEDKFSSLCKEAGFFKVTPLLSSVLVELANSPESKQNWKDPYGRLLRVIGDQAMQLKVSSKFASPHLAKDYHDSLSTLLAGKKVIDSAAQTELAKLLDVTVHEFETCIMLREALKLSRSGRKLPQIAEQLHTSVDTLKALAQPITGESF</sequence>
<organism evidence="1 2">
    <name type="scientific">Photobacterium lipolyticum</name>
    <dbReference type="NCBI Taxonomy" id="266810"/>
    <lineage>
        <taxon>Bacteria</taxon>
        <taxon>Pseudomonadati</taxon>
        <taxon>Pseudomonadota</taxon>
        <taxon>Gammaproteobacteria</taxon>
        <taxon>Vibrionales</taxon>
        <taxon>Vibrionaceae</taxon>
        <taxon>Photobacterium</taxon>
    </lineage>
</organism>
<dbReference type="Proteomes" id="UP000240904">
    <property type="component" value="Unassembled WGS sequence"/>
</dbReference>
<evidence type="ECO:0000313" key="1">
    <source>
        <dbReference type="EMBL" id="PSW05361.1"/>
    </source>
</evidence>
<dbReference type="SUPFAM" id="SSF51182">
    <property type="entry name" value="RmlC-like cupins"/>
    <property type="match status" value="1"/>
</dbReference>
<protein>
    <recommendedName>
        <fullName evidence="3">AraC-type arabinose-binding/dimerisation domain-containing protein</fullName>
    </recommendedName>
</protein>
<comment type="caution">
    <text evidence="1">The sequence shown here is derived from an EMBL/GenBank/DDBJ whole genome shotgun (WGS) entry which is preliminary data.</text>
</comment>
<evidence type="ECO:0000313" key="2">
    <source>
        <dbReference type="Proteomes" id="UP000240904"/>
    </source>
</evidence>
<dbReference type="InterPro" id="IPR011051">
    <property type="entry name" value="RmlC_Cupin_sf"/>
</dbReference>
<reference evidence="1 2" key="1">
    <citation type="submission" date="2018-03" db="EMBL/GenBank/DDBJ databases">
        <title>Whole genome sequencing of Histamine producing bacteria.</title>
        <authorList>
            <person name="Butler K."/>
        </authorList>
    </citation>
    <scope>NUCLEOTIDE SEQUENCE [LARGE SCALE GENOMIC DNA]</scope>
    <source>
        <strain evidence="1 2">DSM 16190</strain>
    </source>
</reference>
<dbReference type="AlphaFoldDB" id="A0A2T3MZE3"/>
<accession>A0A2T3MZE3</accession>
<name>A0A2T3MZE3_9GAMM</name>
<dbReference type="OrthoDB" id="5916374at2"/>
<dbReference type="EMBL" id="PYMC01000005">
    <property type="protein sequence ID" value="PSW05361.1"/>
    <property type="molecule type" value="Genomic_DNA"/>
</dbReference>